<organism evidence="3 4">
    <name type="scientific">Colocasia esculenta</name>
    <name type="common">Wild taro</name>
    <name type="synonym">Arum esculentum</name>
    <dbReference type="NCBI Taxonomy" id="4460"/>
    <lineage>
        <taxon>Eukaryota</taxon>
        <taxon>Viridiplantae</taxon>
        <taxon>Streptophyta</taxon>
        <taxon>Embryophyta</taxon>
        <taxon>Tracheophyta</taxon>
        <taxon>Spermatophyta</taxon>
        <taxon>Magnoliopsida</taxon>
        <taxon>Liliopsida</taxon>
        <taxon>Araceae</taxon>
        <taxon>Aroideae</taxon>
        <taxon>Colocasieae</taxon>
        <taxon>Colocasia</taxon>
    </lineage>
</organism>
<dbReference type="SUPFAM" id="SSF57997">
    <property type="entry name" value="Tropomyosin"/>
    <property type="match status" value="1"/>
</dbReference>
<keyword evidence="2" id="KW-0812">Transmembrane</keyword>
<feature type="coiled-coil region" evidence="1">
    <location>
        <begin position="12"/>
        <end position="239"/>
    </location>
</feature>
<dbReference type="OrthoDB" id="1939306at2759"/>
<comment type="caution">
    <text evidence="3">The sequence shown here is derived from an EMBL/GenBank/DDBJ whole genome shotgun (WGS) entry which is preliminary data.</text>
</comment>
<keyword evidence="2" id="KW-0472">Membrane</keyword>
<evidence type="ECO:0000256" key="1">
    <source>
        <dbReference type="SAM" id="Coils"/>
    </source>
</evidence>
<evidence type="ECO:0000256" key="2">
    <source>
        <dbReference type="SAM" id="Phobius"/>
    </source>
</evidence>
<keyword evidence="4" id="KW-1185">Reference proteome</keyword>
<name>A0A843TWK5_COLES</name>
<sequence>MEDDTLVPNDLAVAADEEAAQWQAEIQKLRSDRASLQSELEAAVFKVNTLSAAVEELQGSKASLEAVIADLRTNFSSLQAVKAEEADRVESDRRALEAVAKRAADLEGDVSRLQHDLVVAESDRDEAAAEARRLKESVEKWQGEVSKLEAKLSEANKADDALKLAVERLAGEKNALEEKKGEAEAKIAELGGKVESLEREVERVLEEKEEKLGKVKLELAALEAKVGSYEVKLEKMREVENGNELAVDGGAEQMAGGKGHEEVGMKFPWMMVAASTGAVAAVAAVACYLHHVKSRWGLRVNVAREKLDSPRRDYTYI</sequence>
<feature type="transmembrane region" description="Helical" evidence="2">
    <location>
        <begin position="267"/>
        <end position="289"/>
    </location>
</feature>
<dbReference type="Proteomes" id="UP000652761">
    <property type="component" value="Unassembled WGS sequence"/>
</dbReference>
<accession>A0A843TWK5</accession>
<evidence type="ECO:0000313" key="3">
    <source>
        <dbReference type="EMBL" id="MQL77122.1"/>
    </source>
</evidence>
<reference evidence="3" key="1">
    <citation type="submission" date="2017-07" db="EMBL/GenBank/DDBJ databases">
        <title>Taro Niue Genome Assembly and Annotation.</title>
        <authorList>
            <person name="Atibalentja N."/>
            <person name="Keating K."/>
            <person name="Fields C.J."/>
        </authorList>
    </citation>
    <scope>NUCLEOTIDE SEQUENCE</scope>
    <source>
        <strain evidence="3">Niue_2</strain>
        <tissue evidence="3">Leaf</tissue>
    </source>
</reference>
<keyword evidence="1" id="KW-0175">Coiled coil</keyword>
<gene>
    <name evidence="3" type="ORF">Taro_009514</name>
</gene>
<dbReference type="Gene3D" id="1.20.5.340">
    <property type="match status" value="1"/>
</dbReference>
<proteinExistence type="predicted"/>
<dbReference type="EMBL" id="NMUH01000332">
    <property type="protein sequence ID" value="MQL77122.1"/>
    <property type="molecule type" value="Genomic_DNA"/>
</dbReference>
<protein>
    <submittedName>
        <fullName evidence="3">Uncharacterized protein</fullName>
    </submittedName>
</protein>
<dbReference type="AlphaFoldDB" id="A0A843TWK5"/>
<evidence type="ECO:0000313" key="4">
    <source>
        <dbReference type="Proteomes" id="UP000652761"/>
    </source>
</evidence>
<keyword evidence="2" id="KW-1133">Transmembrane helix</keyword>